<comment type="caution">
    <text evidence="2">The sequence shown here is derived from an EMBL/GenBank/DDBJ whole genome shotgun (WGS) entry which is preliminary data.</text>
</comment>
<feature type="domain" description="Polymerase/histidinol phosphatase N-terminal" evidence="1">
    <location>
        <begin position="5"/>
        <end position="83"/>
    </location>
</feature>
<dbReference type="SUPFAM" id="SSF89550">
    <property type="entry name" value="PHP domain-like"/>
    <property type="match status" value="1"/>
</dbReference>
<sequence length="243" mass="26731">MKIFADYHTHTIYSHGKGTIQDNVDEAIRKGLREIAISDHGYGHFLFGIKRDALPKMRKEIDSINAHTDKINVKLGMEANIISMDGALDIGKETTDQLDIVLAGYHFGAIPNNIRDCFRMHGNNFLARHFTSIDRKARVLNTDAVVAAIYNNPIAILTHPGAKANIDTKEIAKAAAERGTALEINSSHGFLTVEYIEIAMKEGAKFVISSDAHRPEDVGNVKKGIERAMQAGLSIEQIINAEA</sequence>
<dbReference type="Gene3D" id="3.20.20.140">
    <property type="entry name" value="Metal-dependent hydrolases"/>
    <property type="match status" value="1"/>
</dbReference>
<keyword evidence="2" id="KW-0378">Hydrolase</keyword>
<dbReference type="SMART" id="SM00481">
    <property type="entry name" value="POLIIIAc"/>
    <property type="match status" value="1"/>
</dbReference>
<dbReference type="Pfam" id="PF02811">
    <property type="entry name" value="PHP"/>
    <property type="match status" value="1"/>
</dbReference>
<dbReference type="InterPro" id="IPR004013">
    <property type="entry name" value="PHP_dom"/>
</dbReference>
<dbReference type="EMBL" id="SLWV01000024">
    <property type="protein sequence ID" value="TCO70718.1"/>
    <property type="molecule type" value="Genomic_DNA"/>
</dbReference>
<gene>
    <name evidence="2" type="ORF">EV214_1245</name>
</gene>
<dbReference type="PANTHER" id="PTHR36928">
    <property type="entry name" value="PHOSPHATASE YCDX-RELATED"/>
    <property type="match status" value="1"/>
</dbReference>
<dbReference type="Proteomes" id="UP000294919">
    <property type="component" value="Unassembled WGS sequence"/>
</dbReference>
<proteinExistence type="predicted"/>
<dbReference type="PANTHER" id="PTHR36928:SF1">
    <property type="entry name" value="PHOSPHATASE YCDX-RELATED"/>
    <property type="match status" value="1"/>
</dbReference>
<evidence type="ECO:0000313" key="3">
    <source>
        <dbReference type="Proteomes" id="UP000294919"/>
    </source>
</evidence>
<accession>A0A4R2KL17</accession>
<organism evidence="2 3">
    <name type="scientific">Marinisporobacter balticus</name>
    <dbReference type="NCBI Taxonomy" id="2018667"/>
    <lineage>
        <taxon>Bacteria</taxon>
        <taxon>Bacillati</taxon>
        <taxon>Bacillota</taxon>
        <taxon>Clostridia</taxon>
        <taxon>Peptostreptococcales</taxon>
        <taxon>Thermotaleaceae</taxon>
        <taxon>Marinisporobacter</taxon>
    </lineage>
</organism>
<dbReference type="GO" id="GO:0005829">
    <property type="term" value="C:cytosol"/>
    <property type="evidence" value="ECO:0007669"/>
    <property type="project" value="TreeGrafter"/>
</dbReference>
<dbReference type="RefSeq" id="WP_132246857.1">
    <property type="nucleotide sequence ID" value="NZ_SLWV01000024.1"/>
</dbReference>
<dbReference type="InterPro" id="IPR016195">
    <property type="entry name" value="Pol/histidinol_Pase-like"/>
</dbReference>
<keyword evidence="3" id="KW-1185">Reference proteome</keyword>
<dbReference type="OrthoDB" id="9808747at2"/>
<dbReference type="InterPro" id="IPR003141">
    <property type="entry name" value="Pol/His_phosphatase_N"/>
</dbReference>
<reference evidence="2 3" key="1">
    <citation type="submission" date="2019-03" db="EMBL/GenBank/DDBJ databases">
        <title>Genomic Encyclopedia of Type Strains, Phase IV (KMG-IV): sequencing the most valuable type-strain genomes for metagenomic binning, comparative biology and taxonomic classification.</title>
        <authorList>
            <person name="Goeker M."/>
        </authorList>
    </citation>
    <scope>NUCLEOTIDE SEQUENCE [LARGE SCALE GENOMIC DNA]</scope>
    <source>
        <strain evidence="2 3">DSM 102940</strain>
    </source>
</reference>
<evidence type="ECO:0000259" key="1">
    <source>
        <dbReference type="SMART" id="SM00481"/>
    </source>
</evidence>
<dbReference type="AlphaFoldDB" id="A0A4R2KL17"/>
<protein>
    <submittedName>
        <fullName evidence="2">Putative hydrolase</fullName>
    </submittedName>
</protein>
<dbReference type="GO" id="GO:0042578">
    <property type="term" value="F:phosphoric ester hydrolase activity"/>
    <property type="evidence" value="ECO:0007669"/>
    <property type="project" value="TreeGrafter"/>
</dbReference>
<name>A0A4R2KL17_9FIRM</name>
<dbReference type="GO" id="GO:0008270">
    <property type="term" value="F:zinc ion binding"/>
    <property type="evidence" value="ECO:0007669"/>
    <property type="project" value="TreeGrafter"/>
</dbReference>
<dbReference type="InterPro" id="IPR050243">
    <property type="entry name" value="PHP_phosphatase"/>
</dbReference>
<evidence type="ECO:0000313" key="2">
    <source>
        <dbReference type="EMBL" id="TCO70718.1"/>
    </source>
</evidence>